<feature type="chain" id="PRO_5043560689" evidence="3">
    <location>
        <begin position="17"/>
        <end position="271"/>
    </location>
</feature>
<dbReference type="AlphaFoldDB" id="A0AAU9D2Z3"/>
<sequence>MRVLFLLFGFFLIARAGTAQVVFDDSLPERLERLEKRVKELERDKEMLEKEAALVKGQYEAAIKKEEAIIKTAYAERDNLKSSIDWFLNFLSIIAVAVGAIITWLSISTVKDLRTKAESVFRRKENELFNDLKIRSENQINQLRDMIQTYSHDLSLKEQYPITLEEGENNSIRALLERYNFRVDLEGKSDLILINNSEAKLSENDLRNMVGAQRNKHYMYLGKNTTWPFFTDKSIVSNCANSNSTIYNNLMDLIRYVDATKELNREPEVIS</sequence>
<dbReference type="KEGG" id="fax:FUAX_53860"/>
<keyword evidence="2" id="KW-0472">Membrane</keyword>
<keyword evidence="2" id="KW-1133">Transmembrane helix</keyword>
<keyword evidence="4" id="KW-0614">Plasmid</keyword>
<geneLocation type="plasmid" evidence="4 5">
    <name>pFA8</name>
</geneLocation>
<keyword evidence="1" id="KW-0175">Coiled coil</keyword>
<feature type="transmembrane region" description="Helical" evidence="2">
    <location>
        <begin position="86"/>
        <end position="107"/>
    </location>
</feature>
<name>A0AAU9D2Z3_9BACT</name>
<evidence type="ECO:0000313" key="4">
    <source>
        <dbReference type="EMBL" id="BDD12954.1"/>
    </source>
</evidence>
<dbReference type="RefSeq" id="WP_338396126.1">
    <property type="nucleotide sequence ID" value="NZ_AP025322.1"/>
</dbReference>
<feature type="coiled-coil region" evidence="1">
    <location>
        <begin position="24"/>
        <end position="65"/>
    </location>
</feature>
<evidence type="ECO:0000256" key="2">
    <source>
        <dbReference type="SAM" id="Phobius"/>
    </source>
</evidence>
<gene>
    <name evidence="4" type="ORF">FUAX_53860</name>
</gene>
<dbReference type="Proteomes" id="UP001348817">
    <property type="component" value="Plasmid pFA8"/>
</dbReference>
<keyword evidence="5" id="KW-1185">Reference proteome</keyword>
<reference evidence="4 5" key="1">
    <citation type="submission" date="2021-12" db="EMBL/GenBank/DDBJ databases">
        <title>Genome sequencing of bacteria with rrn-lacking chromosome and rrn-plasmid.</title>
        <authorList>
            <person name="Anda M."/>
            <person name="Iwasaki W."/>
        </authorList>
    </citation>
    <scope>NUCLEOTIDE SEQUENCE [LARGE SCALE GENOMIC DNA]</scope>
    <source>
        <strain evidence="4 5">DSM 100852</strain>
        <plasmid evidence="4 5">pFA8</plasmid>
    </source>
</reference>
<evidence type="ECO:0000313" key="5">
    <source>
        <dbReference type="Proteomes" id="UP001348817"/>
    </source>
</evidence>
<evidence type="ECO:0000256" key="1">
    <source>
        <dbReference type="SAM" id="Coils"/>
    </source>
</evidence>
<feature type="signal peptide" evidence="3">
    <location>
        <begin position="1"/>
        <end position="16"/>
    </location>
</feature>
<keyword evidence="3" id="KW-0732">Signal</keyword>
<accession>A0AAU9D2Z3</accession>
<proteinExistence type="predicted"/>
<keyword evidence="2" id="KW-0812">Transmembrane</keyword>
<evidence type="ECO:0000256" key="3">
    <source>
        <dbReference type="SAM" id="SignalP"/>
    </source>
</evidence>
<dbReference type="EMBL" id="AP025322">
    <property type="protein sequence ID" value="BDD12954.1"/>
    <property type="molecule type" value="Genomic_DNA"/>
</dbReference>
<protein>
    <submittedName>
        <fullName evidence="4">Uncharacterized protein</fullName>
    </submittedName>
</protein>
<organism evidence="4 5">
    <name type="scientific">Fulvitalea axinellae</name>
    <dbReference type="NCBI Taxonomy" id="1182444"/>
    <lineage>
        <taxon>Bacteria</taxon>
        <taxon>Pseudomonadati</taxon>
        <taxon>Bacteroidota</taxon>
        <taxon>Cytophagia</taxon>
        <taxon>Cytophagales</taxon>
        <taxon>Persicobacteraceae</taxon>
        <taxon>Fulvitalea</taxon>
    </lineage>
</organism>